<evidence type="ECO:0000256" key="1">
    <source>
        <dbReference type="SAM" id="Phobius"/>
    </source>
</evidence>
<dbReference type="EMBL" id="ON746539">
    <property type="protein sequence ID" value="UYL95409.1"/>
    <property type="molecule type" value="Genomic_RNA"/>
</dbReference>
<sequence>MLQNTQQQIHGAGEAAMRRSAAAVDEMFEISSGLRKAGGELWAVVVALAVAALLLRVFAYWMRNSITATHQVECREILHAYDNMEVEEPKDALNALQARVVDGEQRKTRKPRRDNSSWWVLYAVAAREQFSNPTDNPVMRRSIHKWISEKMKEDGVTMRDRAQVLGRAVEWTYVPNVGDVLSQKDKKSRAVNERKVDYNRPWWSYWWGATSTVDTE</sequence>
<accession>A0A9E7V1Z8</accession>
<reference evidence="2" key="1">
    <citation type="submission" date="2022-05" db="EMBL/GenBank/DDBJ databases">
        <authorList>
            <person name="Cao W."/>
            <person name="Jia N."/>
            <person name="Lam T.T.-Y."/>
            <person name="Ni X."/>
            <person name="Liu J."/>
        </authorList>
    </citation>
    <scope>NUCLEOTIDE SEQUENCE</scope>
    <source>
        <strain evidence="2">TIGMIC 1</strain>
    </source>
</reference>
<evidence type="ECO:0000313" key="2">
    <source>
        <dbReference type="EMBL" id="UYL95409.1"/>
    </source>
</evidence>
<keyword evidence="1" id="KW-0472">Membrane</keyword>
<organism evidence="2">
    <name type="scientific">Nanning Tombu tick virus 1</name>
    <dbReference type="NCBI Taxonomy" id="2972341"/>
    <lineage>
        <taxon>Viruses</taxon>
        <taxon>Riboviria</taxon>
        <taxon>Orthornavirae</taxon>
        <taxon>Kitrinoviricota</taxon>
        <taxon>Tolucaviricetes</taxon>
        <taxon>Tolivirales</taxon>
        <taxon>Tombusviridae</taxon>
    </lineage>
</organism>
<name>A0A9E7V1Z8_9TOMB</name>
<feature type="transmembrane region" description="Helical" evidence="1">
    <location>
        <begin position="41"/>
        <end position="61"/>
    </location>
</feature>
<proteinExistence type="predicted"/>
<keyword evidence="1" id="KW-0812">Transmembrane</keyword>
<protein>
    <submittedName>
        <fullName evidence="2">Uncharacterized protein</fullName>
    </submittedName>
</protein>
<keyword evidence="1" id="KW-1133">Transmembrane helix</keyword>